<comment type="function">
    <text evidence="9">Subunit of the oligosaccharyl transferase (OST) complex that catalyzes the initial transfer of a defined glycan (Glc(3)Man(9)GlcNAc(2) in eukaryotes) from the lipid carrier dolichol-pyrophosphate to an asparagine residue within an Asn-X-Ser/Thr consensus motif in nascent polypeptide chains, the first step in protein N-glycosylation. N-glycosylation occurs cotranslationally and the complex associates with the Sec61 complex at the channel-forming translocon complex that mediates protein translocation across the endoplasmic reticulum (ER). All subunits are required for a maximal enzyme activity. Required for the assembly of both SST3A- and SS3B-containing OST complexes.</text>
</comment>
<dbReference type="RefSeq" id="XP_012681632.1">
    <property type="nucleotide sequence ID" value="XM_012826178.3"/>
</dbReference>
<dbReference type="GO" id="GO:0018279">
    <property type="term" value="P:protein N-linked glycosylation via asparagine"/>
    <property type="evidence" value="ECO:0007669"/>
    <property type="project" value="UniProtKB-UniRule"/>
</dbReference>
<evidence type="ECO:0000256" key="5">
    <source>
        <dbReference type="ARBA" id="ARBA00022692"/>
    </source>
</evidence>
<evidence type="ECO:0000256" key="3">
    <source>
        <dbReference type="ARBA" id="ARBA00008743"/>
    </source>
</evidence>
<evidence type="ECO:0000259" key="11">
    <source>
        <dbReference type="Pfam" id="PF03345"/>
    </source>
</evidence>
<dbReference type="OrthoDB" id="29105at2759"/>
<evidence type="ECO:0000256" key="7">
    <source>
        <dbReference type="ARBA" id="ARBA00022989"/>
    </source>
</evidence>
<evidence type="ECO:0000256" key="2">
    <source>
        <dbReference type="ARBA" id="ARBA00004922"/>
    </source>
</evidence>
<evidence type="ECO:0000259" key="12">
    <source>
        <dbReference type="Pfam" id="PF23358"/>
    </source>
</evidence>
<evidence type="ECO:0000256" key="8">
    <source>
        <dbReference type="ARBA" id="ARBA00023136"/>
    </source>
</evidence>
<dbReference type="Pfam" id="PF23358">
    <property type="entry name" value="OST48_MD"/>
    <property type="match status" value="1"/>
</dbReference>
<keyword evidence="6 10" id="KW-0256">Endoplasmic reticulum</keyword>
<proteinExistence type="inferred from homology"/>
<reference evidence="14" key="1">
    <citation type="submission" date="2025-08" db="UniProtKB">
        <authorList>
            <consortium name="RefSeq"/>
        </authorList>
    </citation>
    <scope>IDENTIFICATION</scope>
</reference>
<dbReference type="CTD" id="1650"/>
<evidence type="ECO:0000313" key="14">
    <source>
        <dbReference type="RefSeq" id="XP_012681632.1"/>
    </source>
</evidence>
<dbReference type="GeneID" id="105899050"/>
<evidence type="ECO:0000256" key="1">
    <source>
        <dbReference type="ARBA" id="ARBA00004115"/>
    </source>
</evidence>
<dbReference type="AlphaFoldDB" id="A0A6P3VUT8"/>
<dbReference type="Pfam" id="PF03345">
    <property type="entry name" value="OST48_N"/>
    <property type="match status" value="1"/>
</dbReference>
<comment type="subcellular location">
    <subcellularLocation>
        <location evidence="1 10">Endoplasmic reticulum membrane</location>
        <topology evidence="1 10">Single-pass type I membrane protein</topology>
    </subcellularLocation>
</comment>
<dbReference type="UniPathway" id="UPA00378"/>
<comment type="similarity">
    <text evidence="3 10">Belongs to the DDOST 48 kDa subunit family.</text>
</comment>
<organism evidence="13 14">
    <name type="scientific">Clupea harengus</name>
    <name type="common">Atlantic herring</name>
    <dbReference type="NCBI Taxonomy" id="7950"/>
    <lineage>
        <taxon>Eukaryota</taxon>
        <taxon>Metazoa</taxon>
        <taxon>Chordata</taxon>
        <taxon>Craniata</taxon>
        <taxon>Vertebrata</taxon>
        <taxon>Euteleostomi</taxon>
        <taxon>Actinopterygii</taxon>
        <taxon>Neopterygii</taxon>
        <taxon>Teleostei</taxon>
        <taxon>Clupei</taxon>
        <taxon>Clupeiformes</taxon>
        <taxon>Clupeoidei</taxon>
        <taxon>Clupeidae</taxon>
        <taxon>Clupea</taxon>
    </lineage>
</organism>
<evidence type="ECO:0000313" key="13">
    <source>
        <dbReference type="Proteomes" id="UP000515152"/>
    </source>
</evidence>
<evidence type="ECO:0000256" key="9">
    <source>
        <dbReference type="ARBA" id="ARBA00045729"/>
    </source>
</evidence>
<dbReference type="Proteomes" id="UP000515152">
    <property type="component" value="Chromosome 4"/>
</dbReference>
<evidence type="ECO:0000256" key="10">
    <source>
        <dbReference type="RuleBase" id="RU361142"/>
    </source>
</evidence>
<feature type="transmembrane region" description="Helical" evidence="10">
    <location>
        <begin position="436"/>
        <end position="457"/>
    </location>
</feature>
<dbReference type="InterPro" id="IPR005013">
    <property type="entry name" value="DDOST_48_kDa_subunit"/>
</dbReference>
<dbReference type="GO" id="GO:0008250">
    <property type="term" value="C:oligosaccharyltransferase complex"/>
    <property type="evidence" value="ECO:0007669"/>
    <property type="project" value="TreeGrafter"/>
</dbReference>
<gene>
    <name evidence="14" type="primary">ddost</name>
</gene>
<feature type="domain" description="OST48 N-terminal" evidence="11">
    <location>
        <begin position="56"/>
        <end position="309"/>
    </location>
</feature>
<feature type="domain" description="OST48 middle" evidence="12">
    <location>
        <begin position="323"/>
        <end position="460"/>
    </location>
</feature>
<keyword evidence="13" id="KW-1185">Reference proteome</keyword>
<dbReference type="PANTHER" id="PTHR10830">
    <property type="entry name" value="DOLICHYL-DIPHOSPHOOLIGOSACCHARIDE--PROTEIN GLYCOSYLTRANSFERASE 48 KDA SUBUNIT"/>
    <property type="match status" value="1"/>
</dbReference>
<evidence type="ECO:0000256" key="4">
    <source>
        <dbReference type="ARBA" id="ARBA00013350"/>
    </source>
</evidence>
<name>A0A6P3VUT8_CLUHA</name>
<dbReference type="InterPro" id="IPR055459">
    <property type="entry name" value="OST48_MD"/>
</dbReference>
<comment type="pathway">
    <text evidence="2 10">Protein modification; protein glycosylation.</text>
</comment>
<dbReference type="PANTHER" id="PTHR10830:SF0">
    <property type="entry name" value="DOLICHYL-DIPHOSPHOOLIGOSACCHARIDE--PROTEIN GLYCOSYLTRANSFERASE 48 KDA SUBUNIT"/>
    <property type="match status" value="1"/>
</dbReference>
<dbReference type="KEGG" id="char:105899050"/>
<protein>
    <recommendedName>
        <fullName evidence="4 10">Dolichyl-diphosphooligosaccharide--protein glycosyltransferase 48 kDa subunit</fullName>
        <shortName evidence="10">Oligosaccharyl transferase 48 kDa subunit</shortName>
    </recommendedName>
</protein>
<keyword evidence="8 10" id="KW-0472">Membrane</keyword>
<keyword evidence="5 10" id="KW-0812">Transmembrane</keyword>
<evidence type="ECO:0000256" key="6">
    <source>
        <dbReference type="ARBA" id="ARBA00022824"/>
    </source>
</evidence>
<comment type="subunit">
    <text evidence="10">Component of the oligosaccharyltransferase (OST) complex.</text>
</comment>
<dbReference type="InterPro" id="IPR055457">
    <property type="entry name" value="OST48_N"/>
</dbReference>
<sequence>MAVGEQSADECGRSLAYNCKRRSINMAHPLPRGIVRNVLFVASIACLLQVALGDGKTLVLLDNPNIKDTHSIFFRSLADRGFDLSFKTADDPSLSLIKYGQFLYDHLILFSPSVEDFGGNINVETITAFIDGGGNVLVAANSDIGDPLRELGSECGIEFDEERTAVIDHHNYDASDPGDHTLIVADPENLLKAPTIVGNPTANPILFKGVGMVADPENPLVLDILTGSSTSYSFFPDQPIKQYPHAVGKNTLLIAGLQARNNARVVFSGSLDFFSDAFFSSPVQKASSGSQRHEQNGNLELAEALSSWVFKEAGVLRVGAVTHHTVGESSPPAAYTITDLVEYSVVIEMLSEGRWVPFDGDDIQLEFVRIDPFVRTYLKKNGGKYSVQFKLPDVYGVFQFKVDYNRLGFTHLYSSTQVSVRPLQHTQYERFIPSAYPYYASVFSMMGGLFLFTVVFLHMKEKEKSD</sequence>
<accession>A0A6P3VUT8</accession>
<keyword evidence="7 10" id="KW-1133">Transmembrane helix</keyword>